<dbReference type="EMBL" id="JNCA01000011">
    <property type="protein sequence ID" value="KDN55674.1"/>
    <property type="molecule type" value="Genomic_DNA"/>
</dbReference>
<dbReference type="Pfam" id="PF05336">
    <property type="entry name" value="rhaM"/>
    <property type="match status" value="1"/>
</dbReference>
<accession>A0A066WXJ4</accession>
<dbReference type="SUPFAM" id="SSF54909">
    <property type="entry name" value="Dimeric alpha+beta barrel"/>
    <property type="match status" value="1"/>
</dbReference>
<evidence type="ECO:0000313" key="1">
    <source>
        <dbReference type="EMBL" id="KDN55674.1"/>
    </source>
</evidence>
<dbReference type="InterPro" id="IPR052996">
    <property type="entry name" value="Carb_Metab_Mutarotase"/>
</dbReference>
<dbReference type="eggNOG" id="COG3254">
    <property type="taxonomic scope" value="Bacteria"/>
</dbReference>
<reference evidence="1 2" key="1">
    <citation type="submission" date="2014-05" db="EMBL/GenBank/DDBJ databases">
        <title>Genome Sequence of Flavobacterium sp. EM1321.</title>
        <authorList>
            <person name="Shin S.-K."/>
            <person name="Yi H."/>
        </authorList>
    </citation>
    <scope>NUCLEOTIDE SEQUENCE [LARGE SCALE GENOMIC DNA]</scope>
    <source>
        <strain evidence="1 2">EM1321</strain>
    </source>
</reference>
<comment type="caution">
    <text evidence="1">The sequence shown here is derived from an EMBL/GenBank/DDBJ whole genome shotgun (WGS) entry which is preliminary data.</text>
</comment>
<organism evidence="1 2">
    <name type="scientific">Flavobacterium seoulense</name>
    <dbReference type="NCBI Taxonomy" id="1492738"/>
    <lineage>
        <taxon>Bacteria</taxon>
        <taxon>Pseudomonadati</taxon>
        <taxon>Bacteroidota</taxon>
        <taxon>Flavobacteriia</taxon>
        <taxon>Flavobacteriales</taxon>
        <taxon>Flavobacteriaceae</taxon>
        <taxon>Flavobacterium</taxon>
    </lineage>
</organism>
<dbReference type="AlphaFoldDB" id="A0A066WXJ4"/>
<dbReference type="Proteomes" id="UP000027064">
    <property type="component" value="Unassembled WGS sequence"/>
</dbReference>
<dbReference type="OrthoDB" id="1430580at2"/>
<dbReference type="RefSeq" id="WP_035658936.1">
    <property type="nucleotide sequence ID" value="NZ_JNCA01000011.1"/>
</dbReference>
<dbReference type="STRING" id="1492738.FEM21_12760"/>
<dbReference type="PATRIC" id="fig|1492738.3.peg.1269"/>
<dbReference type="InterPro" id="IPR011008">
    <property type="entry name" value="Dimeric_a/b-barrel"/>
</dbReference>
<dbReference type="PANTHER" id="PTHR43239:SF1">
    <property type="entry name" value="UPF0734 PROTEIN DDB_G0273871_DDB_G0273177"/>
    <property type="match status" value="1"/>
</dbReference>
<proteinExistence type="predicted"/>
<dbReference type="Gene3D" id="3.30.70.100">
    <property type="match status" value="1"/>
</dbReference>
<evidence type="ECO:0000313" key="2">
    <source>
        <dbReference type="Proteomes" id="UP000027064"/>
    </source>
</evidence>
<dbReference type="PANTHER" id="PTHR43239">
    <property type="entry name" value="UPF0734 PROTEIN DDB_G0273871/DDB_G0273177"/>
    <property type="match status" value="1"/>
</dbReference>
<dbReference type="InterPro" id="IPR008000">
    <property type="entry name" value="Rham/fucose_mutarotase"/>
</dbReference>
<name>A0A066WXJ4_9FLAO</name>
<sequence>MKKDIKIPFKRFCKTMELRNDKALIENYKKSHAKGATWPEITMGMKEVGILNMEIYLIDTTLFMIMDTVVDFDHDKAMLELSKKPRQQEWESHMAQFQDTDEKATADQKWRLMECIYTMD</sequence>
<gene>
    <name evidence="1" type="ORF">FEM21_12760</name>
</gene>
<protein>
    <recommendedName>
        <fullName evidence="3">L-rhamnose mutarotase</fullName>
    </recommendedName>
</protein>
<dbReference type="GO" id="GO:0016857">
    <property type="term" value="F:racemase and epimerase activity, acting on carbohydrates and derivatives"/>
    <property type="evidence" value="ECO:0007669"/>
    <property type="project" value="InterPro"/>
</dbReference>
<keyword evidence="2" id="KW-1185">Reference proteome</keyword>
<evidence type="ECO:0008006" key="3">
    <source>
        <dbReference type="Google" id="ProtNLM"/>
    </source>
</evidence>